<dbReference type="CDD" id="cd03392">
    <property type="entry name" value="PAP2_like_2"/>
    <property type="match status" value="1"/>
</dbReference>
<dbReference type="EMBL" id="JBHSBB010000008">
    <property type="protein sequence ID" value="MFC4031749.1"/>
    <property type="molecule type" value="Genomic_DNA"/>
</dbReference>
<dbReference type="InterPro" id="IPR000326">
    <property type="entry name" value="PAP2/HPO"/>
</dbReference>
<comment type="caution">
    <text evidence="4">The sequence shown here is derived from an EMBL/GenBank/DDBJ whole genome shotgun (WGS) entry which is preliminary data.</text>
</comment>
<dbReference type="PANTHER" id="PTHR14969">
    <property type="entry name" value="SPHINGOSINE-1-PHOSPHATE PHOSPHOHYDROLASE"/>
    <property type="match status" value="1"/>
</dbReference>
<organism evidence="4 5">
    <name type="scientific">Streptomyces polygonati</name>
    <dbReference type="NCBI Taxonomy" id="1617087"/>
    <lineage>
        <taxon>Bacteria</taxon>
        <taxon>Bacillati</taxon>
        <taxon>Actinomycetota</taxon>
        <taxon>Actinomycetes</taxon>
        <taxon>Kitasatosporales</taxon>
        <taxon>Streptomycetaceae</taxon>
        <taxon>Streptomyces</taxon>
    </lineage>
</organism>
<feature type="domain" description="Phosphatidic acid phosphatase type 2/haloperoxidase" evidence="3">
    <location>
        <begin position="94"/>
        <end position="210"/>
    </location>
</feature>
<dbReference type="SMART" id="SM00014">
    <property type="entry name" value="acidPPc"/>
    <property type="match status" value="1"/>
</dbReference>
<protein>
    <submittedName>
        <fullName evidence="4">Phosphatase PAP2 family protein</fullName>
    </submittedName>
</protein>
<feature type="transmembrane region" description="Helical" evidence="1">
    <location>
        <begin position="139"/>
        <end position="157"/>
    </location>
</feature>
<keyword evidence="1" id="KW-0812">Transmembrane</keyword>
<proteinExistence type="predicted"/>
<dbReference type="SUPFAM" id="SSF48317">
    <property type="entry name" value="Acid phosphatase/Vanadium-dependent haloperoxidase"/>
    <property type="match status" value="1"/>
</dbReference>
<evidence type="ECO:0000313" key="5">
    <source>
        <dbReference type="Proteomes" id="UP001595765"/>
    </source>
</evidence>
<gene>
    <name evidence="4" type="ORF">ACFO3J_09685</name>
</gene>
<sequence length="234" mass="23813">MTPIARRPTRRAVALAACPAALFLLLLAAVSARGGAPLGPDLALHHWAVDHRPGDLRQLALLVSSTGTGPLPYVAAMLAGWTACARSAEPRQEVAAALAAVAVLLTGQGLRLAAMAAVARPRPPMADWATVAGGSSFPSGHTTSTALAAGLLVFSAARSGAPRPVVRAWLAACVCWAVGVGATRVYLGVHWPTDVLGGWLLAAAWLALTLPLLTRVAGPRGRALASTGDTAPAR</sequence>
<feature type="transmembrane region" description="Helical" evidence="1">
    <location>
        <begin position="56"/>
        <end position="82"/>
    </location>
</feature>
<dbReference type="RefSeq" id="WP_386428096.1">
    <property type="nucleotide sequence ID" value="NZ_JBHSBB010000008.1"/>
</dbReference>
<evidence type="ECO:0000313" key="4">
    <source>
        <dbReference type="EMBL" id="MFC4031749.1"/>
    </source>
</evidence>
<dbReference type="Gene3D" id="1.20.144.10">
    <property type="entry name" value="Phosphatidic acid phosphatase type 2/haloperoxidase"/>
    <property type="match status" value="1"/>
</dbReference>
<dbReference type="Pfam" id="PF01569">
    <property type="entry name" value="PAP2"/>
    <property type="match status" value="1"/>
</dbReference>
<dbReference type="PANTHER" id="PTHR14969:SF13">
    <property type="entry name" value="AT30094P"/>
    <property type="match status" value="1"/>
</dbReference>
<reference evidence="5" key="1">
    <citation type="journal article" date="2019" name="Int. J. Syst. Evol. Microbiol.">
        <title>The Global Catalogue of Microorganisms (GCM) 10K type strain sequencing project: providing services to taxonomists for standard genome sequencing and annotation.</title>
        <authorList>
            <consortium name="The Broad Institute Genomics Platform"/>
            <consortium name="The Broad Institute Genome Sequencing Center for Infectious Disease"/>
            <person name="Wu L."/>
            <person name="Ma J."/>
        </authorList>
    </citation>
    <scope>NUCLEOTIDE SEQUENCE [LARGE SCALE GENOMIC DNA]</scope>
    <source>
        <strain evidence="5">CGMCC 4.7237</strain>
    </source>
</reference>
<accession>A0ABV8HLN3</accession>
<evidence type="ECO:0000256" key="1">
    <source>
        <dbReference type="SAM" id="Phobius"/>
    </source>
</evidence>
<keyword evidence="1" id="KW-0472">Membrane</keyword>
<keyword evidence="1" id="KW-1133">Transmembrane helix</keyword>
<keyword evidence="2" id="KW-0732">Signal</keyword>
<feature type="transmembrane region" description="Helical" evidence="1">
    <location>
        <begin position="169"/>
        <end position="189"/>
    </location>
</feature>
<keyword evidence="5" id="KW-1185">Reference proteome</keyword>
<evidence type="ECO:0000256" key="2">
    <source>
        <dbReference type="SAM" id="SignalP"/>
    </source>
</evidence>
<feature type="transmembrane region" description="Helical" evidence="1">
    <location>
        <begin position="94"/>
        <end position="119"/>
    </location>
</feature>
<dbReference type="InterPro" id="IPR036938">
    <property type="entry name" value="PAP2/HPO_sf"/>
</dbReference>
<feature type="chain" id="PRO_5046516724" evidence="2">
    <location>
        <begin position="29"/>
        <end position="234"/>
    </location>
</feature>
<evidence type="ECO:0000259" key="3">
    <source>
        <dbReference type="SMART" id="SM00014"/>
    </source>
</evidence>
<dbReference type="Proteomes" id="UP001595765">
    <property type="component" value="Unassembled WGS sequence"/>
</dbReference>
<feature type="transmembrane region" description="Helical" evidence="1">
    <location>
        <begin position="195"/>
        <end position="213"/>
    </location>
</feature>
<name>A0ABV8HLN3_9ACTN</name>
<feature type="signal peptide" evidence="2">
    <location>
        <begin position="1"/>
        <end position="28"/>
    </location>
</feature>